<proteinExistence type="predicted"/>
<accession>A0A4V2NWF0</accession>
<evidence type="ECO:0008006" key="3">
    <source>
        <dbReference type="Google" id="ProtNLM"/>
    </source>
</evidence>
<dbReference type="OrthoDB" id="980363at2"/>
<comment type="caution">
    <text evidence="1">The sequence shown here is derived from an EMBL/GenBank/DDBJ whole genome shotgun (WGS) entry which is preliminary data.</text>
</comment>
<evidence type="ECO:0000313" key="2">
    <source>
        <dbReference type="Proteomes" id="UP000295334"/>
    </source>
</evidence>
<evidence type="ECO:0000313" key="1">
    <source>
        <dbReference type="EMBL" id="TCJ17072.1"/>
    </source>
</evidence>
<reference evidence="1 2" key="1">
    <citation type="submission" date="2019-03" db="EMBL/GenBank/DDBJ databases">
        <authorList>
            <person name="Kim M.K.M."/>
        </authorList>
    </citation>
    <scope>NUCLEOTIDE SEQUENCE [LARGE SCALE GENOMIC DNA]</scope>
    <source>
        <strain evidence="1 2">17J68-12</strain>
    </source>
</reference>
<dbReference type="RefSeq" id="WP_131448293.1">
    <property type="nucleotide sequence ID" value="NZ_SJZI01000009.1"/>
</dbReference>
<keyword evidence="2" id="KW-1185">Reference proteome</keyword>
<dbReference type="AlphaFoldDB" id="A0A4V2NWF0"/>
<protein>
    <recommendedName>
        <fullName evidence="3">DUF4276 family protein</fullName>
    </recommendedName>
</protein>
<sequence length="225" mass="25627">MKQLRIYVEGKGDLIFIGHLIAEQFNINITTDLNKLKGVYSNEVYEIEIHTFSPNTGQGGISNKSLRSLVDTIIKPNNELGLENVLILDTDTPNHKNPAGGYVERKSYLDQLLNGLDVKYFLIPNNSDDGNLESLLTECISDGGKQFYSCLSSYVSCLEQIAENKPKGIREIECFDKTKLDWYTYMMLGKVNNKEGRDYLKQDLWDLDRPCLDKLKEFLNETLSP</sequence>
<name>A0A4V2NWF0_9BACT</name>
<dbReference type="InterPro" id="IPR024508">
    <property type="entry name" value="DUF3226"/>
</dbReference>
<organism evidence="1 2">
    <name type="scientific">Flaviaesturariibacter flavus</name>
    <dbReference type="NCBI Taxonomy" id="2502780"/>
    <lineage>
        <taxon>Bacteria</taxon>
        <taxon>Pseudomonadati</taxon>
        <taxon>Bacteroidota</taxon>
        <taxon>Chitinophagia</taxon>
        <taxon>Chitinophagales</taxon>
        <taxon>Chitinophagaceae</taxon>
        <taxon>Flaviaestuariibacter</taxon>
    </lineage>
</organism>
<gene>
    <name evidence="1" type="ORF">EPD60_07105</name>
</gene>
<dbReference type="Pfam" id="PF11536">
    <property type="entry name" value="DUF3226"/>
    <property type="match status" value="1"/>
</dbReference>
<dbReference type="EMBL" id="SJZI01000009">
    <property type="protein sequence ID" value="TCJ17072.1"/>
    <property type="molecule type" value="Genomic_DNA"/>
</dbReference>
<dbReference type="Proteomes" id="UP000295334">
    <property type="component" value="Unassembled WGS sequence"/>
</dbReference>